<dbReference type="Pfam" id="PF13585">
    <property type="entry name" value="CHU_C"/>
    <property type="match status" value="1"/>
</dbReference>
<dbReference type="EMBL" id="BSOH01000007">
    <property type="protein sequence ID" value="GLR16640.1"/>
    <property type="molecule type" value="Genomic_DNA"/>
</dbReference>
<accession>A0AA37SRK6</accession>
<gene>
    <name evidence="1" type="ORF">GCM10007940_12550</name>
</gene>
<evidence type="ECO:0000313" key="2">
    <source>
        <dbReference type="Proteomes" id="UP001156666"/>
    </source>
</evidence>
<reference evidence="1" key="2">
    <citation type="submission" date="2023-01" db="EMBL/GenBank/DDBJ databases">
        <title>Draft genome sequence of Portibacter lacus strain NBRC 108769.</title>
        <authorList>
            <person name="Sun Q."/>
            <person name="Mori K."/>
        </authorList>
    </citation>
    <scope>NUCLEOTIDE SEQUENCE</scope>
    <source>
        <strain evidence="1">NBRC 108769</strain>
    </source>
</reference>
<dbReference type="AlphaFoldDB" id="A0AA37SRK6"/>
<keyword evidence="2" id="KW-1185">Reference proteome</keyword>
<comment type="caution">
    <text evidence="1">The sequence shown here is derived from an EMBL/GenBank/DDBJ whole genome shotgun (WGS) entry which is preliminary data.</text>
</comment>
<reference evidence="1" key="1">
    <citation type="journal article" date="2014" name="Int. J. Syst. Evol. Microbiol.">
        <title>Complete genome sequence of Corynebacterium casei LMG S-19264T (=DSM 44701T), isolated from a smear-ripened cheese.</title>
        <authorList>
            <consortium name="US DOE Joint Genome Institute (JGI-PGF)"/>
            <person name="Walter F."/>
            <person name="Albersmeier A."/>
            <person name="Kalinowski J."/>
            <person name="Ruckert C."/>
        </authorList>
    </citation>
    <scope>NUCLEOTIDE SEQUENCE</scope>
    <source>
        <strain evidence="1">NBRC 108769</strain>
    </source>
</reference>
<protein>
    <recommendedName>
        <fullName evidence="3">Gliding motility-associated C-terminal domain-containing protein</fullName>
    </recommendedName>
</protein>
<name>A0AA37SRK6_9BACT</name>
<proteinExistence type="predicted"/>
<dbReference type="RefSeq" id="WP_235291168.1">
    <property type="nucleotide sequence ID" value="NZ_BSOH01000007.1"/>
</dbReference>
<dbReference type="NCBIfam" id="TIGR04131">
    <property type="entry name" value="Bac_Flav_CTERM"/>
    <property type="match status" value="1"/>
</dbReference>
<organism evidence="1 2">
    <name type="scientific">Portibacter lacus</name>
    <dbReference type="NCBI Taxonomy" id="1099794"/>
    <lineage>
        <taxon>Bacteria</taxon>
        <taxon>Pseudomonadati</taxon>
        <taxon>Bacteroidota</taxon>
        <taxon>Saprospiria</taxon>
        <taxon>Saprospirales</taxon>
        <taxon>Haliscomenobacteraceae</taxon>
        <taxon>Portibacter</taxon>
    </lineage>
</organism>
<dbReference type="InterPro" id="IPR026341">
    <property type="entry name" value="T9SS_type_B"/>
</dbReference>
<evidence type="ECO:0008006" key="3">
    <source>
        <dbReference type="Google" id="ProtNLM"/>
    </source>
</evidence>
<sequence>MPSYTTYITLLFFSVVILISATPNARIEMVEICDNGIDDDNDGLIDLIDDDCPCEITQPISLIPNPSFEELNCCPSQRSQLNCAVDWIQASEPTTDLIHTCDWLGWDEFPPPRPFPDGNSIMGFRDGRYSQEEGQIAGWKEYAGSCLLNPLLKDSTYRFQFDLGFASPSSSPPINITIFGTNDCVNLPFGEGNPDTGCPSNSPGWVHLGQRNISGGSGHKWVNTLIDVTPAEDIYAIAIGPSCQAPTATESLYYFFDNLILANIKFFDLDIITVNHYCATDFTLKVRHNNAFEYQWYKEGIALVGETSSNLSQNYGEGNYQVRIQDGSTCRLSTRFEYIKPEIFTEPTVTICEDDIYEFGELNLTESGTYVDTFTSVDNCDSIVTLNLRVLGEIIDTVSAKIFKGSKYRLDKYVFKDAGEYPIILNSSLGCDSLVLLQLELFTVFIPNIFSPNEDGINDTFGSLGESGLFRIKRMSIFDRWGSKMYEGANAEWDGTYLGSPVKEDVYLYEIIVGFTDGSEEAMLGTVTLIR</sequence>
<dbReference type="Proteomes" id="UP001156666">
    <property type="component" value="Unassembled WGS sequence"/>
</dbReference>
<evidence type="ECO:0000313" key="1">
    <source>
        <dbReference type="EMBL" id="GLR16640.1"/>
    </source>
</evidence>